<dbReference type="PANTHER" id="PTHR42760">
    <property type="entry name" value="SHORT-CHAIN DEHYDROGENASES/REDUCTASES FAMILY MEMBER"/>
    <property type="match status" value="1"/>
</dbReference>
<dbReference type="STRING" id="745820.SAMN04488053_101702"/>
<dbReference type="InterPro" id="IPR036291">
    <property type="entry name" value="NAD(P)-bd_dom_sf"/>
</dbReference>
<dbReference type="RefSeq" id="WP_090840606.1">
    <property type="nucleotide sequence ID" value="NZ_FNIL01000001.1"/>
</dbReference>
<dbReference type="EMBL" id="FNIL01000001">
    <property type="protein sequence ID" value="SDN39150.1"/>
    <property type="molecule type" value="Genomic_DNA"/>
</dbReference>
<dbReference type="OrthoDB" id="9803333at2"/>
<dbReference type="GO" id="GO:0006633">
    <property type="term" value="P:fatty acid biosynthetic process"/>
    <property type="evidence" value="ECO:0007669"/>
    <property type="project" value="TreeGrafter"/>
</dbReference>
<dbReference type="GO" id="GO:0016616">
    <property type="term" value="F:oxidoreductase activity, acting on the CH-OH group of donors, NAD or NADP as acceptor"/>
    <property type="evidence" value="ECO:0007669"/>
    <property type="project" value="TreeGrafter"/>
</dbReference>
<evidence type="ECO:0000313" key="4">
    <source>
        <dbReference type="Proteomes" id="UP000198778"/>
    </source>
</evidence>
<reference evidence="4" key="1">
    <citation type="submission" date="2016-10" db="EMBL/GenBank/DDBJ databases">
        <authorList>
            <person name="Varghese N."/>
            <person name="Submissions S."/>
        </authorList>
    </citation>
    <scope>NUCLEOTIDE SEQUENCE [LARGE SCALE GENOMIC DNA]</scope>
    <source>
        <strain evidence="4">CGMCC 1.10369</strain>
    </source>
</reference>
<organism evidence="3 4">
    <name type="scientific">Alkalicoccus daliensis</name>
    <dbReference type="NCBI Taxonomy" id="745820"/>
    <lineage>
        <taxon>Bacteria</taxon>
        <taxon>Bacillati</taxon>
        <taxon>Bacillota</taxon>
        <taxon>Bacilli</taxon>
        <taxon>Bacillales</taxon>
        <taxon>Bacillaceae</taxon>
        <taxon>Alkalicoccus</taxon>
    </lineage>
</organism>
<evidence type="ECO:0008006" key="5">
    <source>
        <dbReference type="Google" id="ProtNLM"/>
    </source>
</evidence>
<name>A0A1H0B0H9_9BACI</name>
<dbReference type="PRINTS" id="PR00081">
    <property type="entry name" value="GDHRDH"/>
</dbReference>
<evidence type="ECO:0000313" key="3">
    <source>
        <dbReference type="EMBL" id="SDN39150.1"/>
    </source>
</evidence>
<dbReference type="InterPro" id="IPR020904">
    <property type="entry name" value="Sc_DH/Rdtase_CS"/>
</dbReference>
<keyword evidence="4" id="KW-1185">Reference proteome</keyword>
<dbReference type="GO" id="GO:0008206">
    <property type="term" value="P:bile acid metabolic process"/>
    <property type="evidence" value="ECO:0007669"/>
    <property type="project" value="UniProtKB-ARBA"/>
</dbReference>
<accession>A0A1H0B0H9</accession>
<dbReference type="GO" id="GO:0048038">
    <property type="term" value="F:quinone binding"/>
    <property type="evidence" value="ECO:0007669"/>
    <property type="project" value="TreeGrafter"/>
</dbReference>
<protein>
    <recommendedName>
        <fullName evidence="5">NAD(P)-dependent dehydrogenase, short-chain alcohol dehydrogenase family</fullName>
    </recommendedName>
</protein>
<proteinExistence type="inferred from homology"/>
<evidence type="ECO:0000256" key="1">
    <source>
        <dbReference type="ARBA" id="ARBA00006484"/>
    </source>
</evidence>
<sequence>MRNVIVTGAANGIGKSIARRFVENEDRVFLVDKDAAGEKTAAALGTNAFFIQADLAVPEQINRTFSDISEHASQIDVLINNAGISAFRNFDELTIEEWDHVINSNLRSVMLMSKYASKIMNNGAIINIASTRAAMSEPGSEAYAASKGGITALTHALAASLAAKKITVNAISPGWIHTTEEPLDDYYHDMHWSKRVGRPEDVASLCMFIAQKENAFLNGEDIQLDGGMTKNMRYD</sequence>
<dbReference type="AlphaFoldDB" id="A0A1H0B0H9"/>
<evidence type="ECO:0000256" key="2">
    <source>
        <dbReference type="ARBA" id="ARBA00023002"/>
    </source>
</evidence>
<dbReference type="PANTHER" id="PTHR42760:SF133">
    <property type="entry name" value="3-OXOACYL-[ACYL-CARRIER-PROTEIN] REDUCTASE"/>
    <property type="match status" value="1"/>
</dbReference>
<comment type="similarity">
    <text evidence="1">Belongs to the short-chain dehydrogenases/reductases (SDR) family.</text>
</comment>
<dbReference type="SUPFAM" id="SSF51735">
    <property type="entry name" value="NAD(P)-binding Rossmann-fold domains"/>
    <property type="match status" value="1"/>
</dbReference>
<keyword evidence="2" id="KW-0560">Oxidoreductase</keyword>
<dbReference type="Pfam" id="PF13561">
    <property type="entry name" value="adh_short_C2"/>
    <property type="match status" value="1"/>
</dbReference>
<dbReference type="PROSITE" id="PS00061">
    <property type="entry name" value="ADH_SHORT"/>
    <property type="match status" value="1"/>
</dbReference>
<dbReference type="InterPro" id="IPR002347">
    <property type="entry name" value="SDR_fam"/>
</dbReference>
<dbReference type="PRINTS" id="PR00080">
    <property type="entry name" value="SDRFAMILY"/>
</dbReference>
<dbReference type="Gene3D" id="3.40.50.720">
    <property type="entry name" value="NAD(P)-binding Rossmann-like Domain"/>
    <property type="match status" value="1"/>
</dbReference>
<dbReference type="FunFam" id="3.40.50.720:FF:000084">
    <property type="entry name" value="Short-chain dehydrogenase reductase"/>
    <property type="match status" value="1"/>
</dbReference>
<gene>
    <name evidence="3" type="ORF">SAMN04488053_101702</name>
</gene>
<dbReference type="Proteomes" id="UP000198778">
    <property type="component" value="Unassembled WGS sequence"/>
</dbReference>